<protein>
    <submittedName>
        <fullName evidence="2">Uncharacterized protein</fullName>
    </submittedName>
</protein>
<accession>A0AAQ4EKK3</accession>
<evidence type="ECO:0000256" key="1">
    <source>
        <dbReference type="SAM" id="MobiDB-lite"/>
    </source>
</evidence>
<sequence length="121" mass="13920">MKCNKYFAASEGTRTQERSANSRGRYLKAYVPKSNTKKRDYSEVSKTRRRKKAPPRVAETKRKVKSTVQEQATKKEISMGIFEDELLIPGKGSNVGGSVYGSTWRKRERNATEGERSWRKK</sequence>
<dbReference type="EMBL" id="JARKHS020014398">
    <property type="protein sequence ID" value="KAK8775190.1"/>
    <property type="molecule type" value="Genomic_DNA"/>
</dbReference>
<keyword evidence="3" id="KW-1185">Reference proteome</keyword>
<comment type="caution">
    <text evidence="2">The sequence shown here is derived from an EMBL/GenBank/DDBJ whole genome shotgun (WGS) entry which is preliminary data.</text>
</comment>
<feature type="compositionally biased region" description="Basic and acidic residues" evidence="1">
    <location>
        <begin position="37"/>
        <end position="46"/>
    </location>
</feature>
<gene>
    <name evidence="2" type="ORF">V5799_031465</name>
</gene>
<dbReference type="AlphaFoldDB" id="A0AAQ4EKK3"/>
<feature type="compositionally biased region" description="Basic and acidic residues" evidence="1">
    <location>
        <begin position="109"/>
        <end position="121"/>
    </location>
</feature>
<evidence type="ECO:0000313" key="2">
    <source>
        <dbReference type="EMBL" id="KAK8775190.1"/>
    </source>
</evidence>
<feature type="region of interest" description="Disordered" evidence="1">
    <location>
        <begin position="1"/>
        <end position="71"/>
    </location>
</feature>
<evidence type="ECO:0000313" key="3">
    <source>
        <dbReference type="Proteomes" id="UP001321473"/>
    </source>
</evidence>
<reference evidence="2 3" key="1">
    <citation type="journal article" date="2023" name="Arcadia Sci">
        <title>De novo assembly of a long-read Amblyomma americanum tick genome.</title>
        <authorList>
            <person name="Chou S."/>
            <person name="Poskanzer K.E."/>
            <person name="Rollins M."/>
            <person name="Thuy-Boun P.S."/>
        </authorList>
    </citation>
    <scope>NUCLEOTIDE SEQUENCE [LARGE SCALE GENOMIC DNA]</scope>
    <source>
        <strain evidence="2">F_SG_1</strain>
        <tissue evidence="2">Salivary glands</tissue>
    </source>
</reference>
<proteinExistence type="predicted"/>
<dbReference type="Proteomes" id="UP001321473">
    <property type="component" value="Unassembled WGS sequence"/>
</dbReference>
<name>A0AAQ4EKK3_AMBAM</name>
<organism evidence="2 3">
    <name type="scientific">Amblyomma americanum</name>
    <name type="common">Lone star tick</name>
    <dbReference type="NCBI Taxonomy" id="6943"/>
    <lineage>
        <taxon>Eukaryota</taxon>
        <taxon>Metazoa</taxon>
        <taxon>Ecdysozoa</taxon>
        <taxon>Arthropoda</taxon>
        <taxon>Chelicerata</taxon>
        <taxon>Arachnida</taxon>
        <taxon>Acari</taxon>
        <taxon>Parasitiformes</taxon>
        <taxon>Ixodida</taxon>
        <taxon>Ixodoidea</taxon>
        <taxon>Ixodidae</taxon>
        <taxon>Amblyomminae</taxon>
        <taxon>Amblyomma</taxon>
    </lineage>
</organism>
<feature type="region of interest" description="Disordered" evidence="1">
    <location>
        <begin position="97"/>
        <end position="121"/>
    </location>
</feature>